<feature type="domain" description="TonB C-terminal" evidence="11">
    <location>
        <begin position="460"/>
        <end position="551"/>
    </location>
</feature>
<dbReference type="PANTHER" id="PTHR33446:SF2">
    <property type="entry name" value="PROTEIN TONB"/>
    <property type="match status" value="1"/>
</dbReference>
<keyword evidence="4" id="KW-1003">Cell membrane</keyword>
<dbReference type="NCBIfam" id="TIGR01352">
    <property type="entry name" value="tonB_Cterm"/>
    <property type="match status" value="2"/>
</dbReference>
<keyword evidence="8" id="KW-1133">Transmembrane helix</keyword>
<dbReference type="GO" id="GO:0043213">
    <property type="term" value="P:bacteriocin transport"/>
    <property type="evidence" value="ECO:0007669"/>
    <property type="project" value="InterPro"/>
</dbReference>
<evidence type="ECO:0000256" key="6">
    <source>
        <dbReference type="ARBA" id="ARBA00022692"/>
    </source>
</evidence>
<keyword evidence="5" id="KW-0997">Cell inner membrane</keyword>
<evidence type="ECO:0000256" key="3">
    <source>
        <dbReference type="ARBA" id="ARBA00022448"/>
    </source>
</evidence>
<keyword evidence="10" id="KW-0175">Coiled coil</keyword>
<evidence type="ECO:0000256" key="7">
    <source>
        <dbReference type="ARBA" id="ARBA00022927"/>
    </source>
</evidence>
<evidence type="ECO:0000313" key="12">
    <source>
        <dbReference type="EMBL" id="GGX66073.1"/>
    </source>
</evidence>
<accession>A0A918NF93</accession>
<comment type="caution">
    <text evidence="12">The sequence shown here is derived from an EMBL/GenBank/DDBJ whole genome shotgun (WGS) entry which is preliminary data.</text>
</comment>
<dbReference type="Pfam" id="PF16036">
    <property type="entry name" value="Chalcone_3"/>
    <property type="match status" value="1"/>
</dbReference>
<dbReference type="SUPFAM" id="SSF74653">
    <property type="entry name" value="TolA/TonB C-terminal domain"/>
    <property type="match status" value="2"/>
</dbReference>
<keyword evidence="9" id="KW-0472">Membrane</keyword>
<comment type="subcellular location">
    <subcellularLocation>
        <location evidence="1">Cell inner membrane</location>
        <topology evidence="1">Single-pass membrane protein</topology>
        <orientation evidence="1">Periplasmic side</orientation>
    </subcellularLocation>
</comment>
<dbReference type="PANTHER" id="PTHR33446">
    <property type="entry name" value="PROTEIN TONB-RELATED"/>
    <property type="match status" value="1"/>
</dbReference>
<dbReference type="InterPro" id="IPR016087">
    <property type="entry name" value="Chalcone_isomerase"/>
</dbReference>
<dbReference type="InterPro" id="IPR051045">
    <property type="entry name" value="TonB-dependent_transducer"/>
</dbReference>
<evidence type="ECO:0000256" key="9">
    <source>
        <dbReference type="ARBA" id="ARBA00023136"/>
    </source>
</evidence>
<gene>
    <name evidence="12" type="ORF">GCM10007392_37130</name>
</gene>
<reference evidence="12" key="2">
    <citation type="submission" date="2020-09" db="EMBL/GenBank/DDBJ databases">
        <authorList>
            <person name="Sun Q."/>
            <person name="Kim S."/>
        </authorList>
    </citation>
    <scope>NUCLEOTIDE SEQUENCE</scope>
    <source>
        <strain evidence="12">KCTC 22169</strain>
    </source>
</reference>
<dbReference type="GO" id="GO:0015031">
    <property type="term" value="P:protein transport"/>
    <property type="evidence" value="ECO:0007669"/>
    <property type="project" value="UniProtKB-KW"/>
</dbReference>
<dbReference type="GO" id="GO:0098797">
    <property type="term" value="C:plasma membrane protein complex"/>
    <property type="evidence" value="ECO:0007669"/>
    <property type="project" value="TreeGrafter"/>
</dbReference>
<evidence type="ECO:0000256" key="2">
    <source>
        <dbReference type="ARBA" id="ARBA00006555"/>
    </source>
</evidence>
<keyword evidence="7" id="KW-0653">Protein transport</keyword>
<evidence type="ECO:0000256" key="1">
    <source>
        <dbReference type="ARBA" id="ARBA00004383"/>
    </source>
</evidence>
<reference evidence="12" key="1">
    <citation type="journal article" date="2014" name="Int. J. Syst. Evol. Microbiol.">
        <title>Complete genome sequence of Corynebacterium casei LMG S-19264T (=DSM 44701T), isolated from a smear-ripened cheese.</title>
        <authorList>
            <consortium name="US DOE Joint Genome Institute (JGI-PGF)"/>
            <person name="Walter F."/>
            <person name="Albersmeier A."/>
            <person name="Kalinowski J."/>
            <person name="Ruckert C."/>
        </authorList>
    </citation>
    <scope>NUCLEOTIDE SEQUENCE</scope>
    <source>
        <strain evidence="12">KCTC 22169</strain>
    </source>
</reference>
<feature type="coiled-coil region" evidence="10">
    <location>
        <begin position="209"/>
        <end position="327"/>
    </location>
</feature>
<dbReference type="PROSITE" id="PS52015">
    <property type="entry name" value="TONB_CTD"/>
    <property type="match status" value="2"/>
</dbReference>
<dbReference type="GO" id="GO:0031992">
    <property type="term" value="F:energy transducer activity"/>
    <property type="evidence" value="ECO:0007669"/>
    <property type="project" value="TreeGrafter"/>
</dbReference>
<dbReference type="EMBL" id="BMXR01000010">
    <property type="protein sequence ID" value="GGX66073.1"/>
    <property type="molecule type" value="Genomic_DNA"/>
</dbReference>
<dbReference type="NCBIfam" id="TIGR02794">
    <property type="entry name" value="tolA_full"/>
    <property type="match status" value="1"/>
</dbReference>
<dbReference type="InterPro" id="IPR014161">
    <property type="entry name" value="Tol-Pal_TolA"/>
</dbReference>
<organism evidence="12 13">
    <name type="scientific">Saccharospirillum salsuginis</name>
    <dbReference type="NCBI Taxonomy" id="418750"/>
    <lineage>
        <taxon>Bacteria</taxon>
        <taxon>Pseudomonadati</taxon>
        <taxon>Pseudomonadota</taxon>
        <taxon>Gammaproteobacteria</taxon>
        <taxon>Oceanospirillales</taxon>
        <taxon>Saccharospirillaceae</taxon>
        <taxon>Saccharospirillum</taxon>
    </lineage>
</organism>
<keyword evidence="6" id="KW-0812">Transmembrane</keyword>
<dbReference type="AlphaFoldDB" id="A0A918NF93"/>
<dbReference type="GO" id="GO:0019534">
    <property type="term" value="F:toxin transmembrane transporter activity"/>
    <property type="evidence" value="ECO:0007669"/>
    <property type="project" value="InterPro"/>
</dbReference>
<keyword evidence="3" id="KW-0813">Transport</keyword>
<name>A0A918NF93_9GAMM</name>
<evidence type="ECO:0000256" key="5">
    <source>
        <dbReference type="ARBA" id="ARBA00022519"/>
    </source>
</evidence>
<comment type="similarity">
    <text evidence="2">Belongs to the TonB family.</text>
</comment>
<dbReference type="InterPro" id="IPR037682">
    <property type="entry name" value="TonB_C"/>
</dbReference>
<evidence type="ECO:0000259" key="11">
    <source>
        <dbReference type="PROSITE" id="PS52015"/>
    </source>
</evidence>
<feature type="domain" description="TonB C-terminal" evidence="11">
    <location>
        <begin position="335"/>
        <end position="432"/>
    </location>
</feature>
<sequence>MRFWLTVLIVMSPLWLSPTWAAPLLLNGLAPYKHLNKEYYLAALYTERPHESLSSYRSDEGARRLVVKVTTDRWSPRRFNMMWKQDIAINNDLQSNPAVTELVKTFTEGPASDLTVGDTIVISFEPGQGSKVVVNDSLWLHSESPDLFGFLANAWLGDIPSSQRFQSQLLVGGELNSVSERERLARFNALSISGNRLALLDEWQGQGQSKAEEEARRQAEAERAAREAEERRRAEREAERRREAEALAKAKREAEELARAKARAEAEAAALAEARAKAREEAEELAKAKAEAEALAEAKAAAEAAANAQAEAQAVEAAQQTARQQAERKAYQWSLYQWNVQRQVYPKVAYPDWARQLKQEGEVQLDLVLSRTGSLRAVTGVRPANAGLLGQSLRSAVEAAAPFGPMPDNFTEDQYRVTLRYTFKLDQPQAILPPKPVPPAFMANENRQLSDEQKAEVLASYQLRVREQILNAVEYPYWAESLGNEGTVGVRVRVNADGTLAEVQLDEASRHAVLNKELQDAVTRAAPFEAIPEELGLALADVGVTHEFKLK</sequence>
<dbReference type="InterPro" id="IPR006260">
    <property type="entry name" value="TonB/TolA_C"/>
</dbReference>
<keyword evidence="13" id="KW-1185">Reference proteome</keyword>
<evidence type="ECO:0000256" key="10">
    <source>
        <dbReference type="SAM" id="Coils"/>
    </source>
</evidence>
<protein>
    <recommendedName>
        <fullName evidence="11">TonB C-terminal domain-containing protein</fullName>
    </recommendedName>
</protein>
<evidence type="ECO:0000313" key="13">
    <source>
        <dbReference type="Proteomes" id="UP000626148"/>
    </source>
</evidence>
<evidence type="ECO:0000256" key="8">
    <source>
        <dbReference type="ARBA" id="ARBA00022989"/>
    </source>
</evidence>
<dbReference type="Proteomes" id="UP000626148">
    <property type="component" value="Unassembled WGS sequence"/>
</dbReference>
<dbReference type="RefSeq" id="WP_189611492.1">
    <property type="nucleotide sequence ID" value="NZ_BMXR01000010.1"/>
</dbReference>
<evidence type="ECO:0000256" key="4">
    <source>
        <dbReference type="ARBA" id="ARBA00022475"/>
    </source>
</evidence>
<dbReference type="Pfam" id="PF03544">
    <property type="entry name" value="TonB_C"/>
    <property type="match status" value="2"/>
</dbReference>
<dbReference type="Gene3D" id="3.30.1150.10">
    <property type="match status" value="2"/>
</dbReference>
<proteinExistence type="inferred from homology"/>